<organism evidence="2 4">
    <name type="scientific">Leptospira perolatii</name>
    <dbReference type="NCBI Taxonomy" id="2023191"/>
    <lineage>
        <taxon>Bacteria</taxon>
        <taxon>Pseudomonadati</taxon>
        <taxon>Spirochaetota</taxon>
        <taxon>Spirochaetia</taxon>
        <taxon>Leptospirales</taxon>
        <taxon>Leptospiraceae</taxon>
        <taxon>Leptospira</taxon>
    </lineage>
</organism>
<proteinExistence type="predicted"/>
<evidence type="ECO:0000313" key="1">
    <source>
        <dbReference type="EMBL" id="PJZ70976.1"/>
    </source>
</evidence>
<dbReference type="Proteomes" id="UP000231990">
    <property type="component" value="Unassembled WGS sequence"/>
</dbReference>
<sequence length="130" mass="14750">MVLEFLYAASERFRPSIIEDLKPGYTDSVFINKAGDRIYFLHSHFAPLVLLGGSPNPSACSTGRILPGHTSDPGLEWNTDLYYVEWNGFDWSEPINLGSKVNTLGMENTFGENLHFPERKPTYFTFDLIQ</sequence>
<dbReference type="Proteomes" id="UP000231962">
    <property type="component" value="Unassembled WGS sequence"/>
</dbReference>
<dbReference type="RefSeq" id="WP_100711919.1">
    <property type="nucleotide sequence ID" value="NZ_NPDY01000001.1"/>
</dbReference>
<evidence type="ECO:0000313" key="4">
    <source>
        <dbReference type="Proteomes" id="UP000231990"/>
    </source>
</evidence>
<dbReference type="AlphaFoldDB" id="A0A2M9ZR03"/>
<comment type="caution">
    <text evidence="2">The sequence shown here is derived from an EMBL/GenBank/DDBJ whole genome shotgun (WGS) entry which is preliminary data.</text>
</comment>
<dbReference type="OrthoDB" id="9809364at2"/>
<accession>A0A2M9ZR03</accession>
<evidence type="ECO:0000313" key="3">
    <source>
        <dbReference type="Proteomes" id="UP000231962"/>
    </source>
</evidence>
<dbReference type="EMBL" id="NPDY01000001">
    <property type="protein sequence ID" value="PJZ70976.1"/>
    <property type="molecule type" value="Genomic_DNA"/>
</dbReference>
<reference evidence="3 4" key="1">
    <citation type="submission" date="2017-07" db="EMBL/GenBank/DDBJ databases">
        <title>Leptospira spp. isolated from tropical soils.</title>
        <authorList>
            <person name="Thibeaux R."/>
            <person name="Iraola G."/>
            <person name="Ferres I."/>
            <person name="Bierque E."/>
            <person name="Girault D."/>
            <person name="Soupe-Gilbert M.-E."/>
            <person name="Picardeau M."/>
            <person name="Goarant C."/>
        </authorList>
    </citation>
    <scope>NUCLEOTIDE SEQUENCE [LARGE SCALE GENOMIC DNA]</scope>
    <source>
        <strain evidence="2 4">FH1-B-B1</strain>
        <strain evidence="1 3">FH1-B-C1</strain>
    </source>
</reference>
<dbReference type="EMBL" id="NPDZ01000001">
    <property type="protein sequence ID" value="PJZ74508.1"/>
    <property type="molecule type" value="Genomic_DNA"/>
</dbReference>
<name>A0A2M9ZR03_9LEPT</name>
<evidence type="ECO:0000313" key="2">
    <source>
        <dbReference type="EMBL" id="PJZ74508.1"/>
    </source>
</evidence>
<gene>
    <name evidence="1" type="ORF">CH360_00075</name>
    <name evidence="2" type="ORF">CH373_00075</name>
</gene>
<keyword evidence="3" id="KW-1185">Reference proteome</keyword>
<protein>
    <submittedName>
        <fullName evidence="2">Uncharacterized protein</fullName>
    </submittedName>
</protein>